<accession>A0ABY9VFL3</accession>
<evidence type="ECO:0000313" key="4">
    <source>
        <dbReference type="Proteomes" id="UP001303324"/>
    </source>
</evidence>
<gene>
    <name evidence="3" type="ORF">RH061_14560</name>
</gene>
<organism evidence="3 4">
    <name type="scientific">Mesobacillus jeotgali</name>
    <dbReference type="NCBI Taxonomy" id="129985"/>
    <lineage>
        <taxon>Bacteria</taxon>
        <taxon>Bacillati</taxon>
        <taxon>Bacillota</taxon>
        <taxon>Bacilli</taxon>
        <taxon>Bacillales</taxon>
        <taxon>Bacillaceae</taxon>
        <taxon>Mesobacillus</taxon>
    </lineage>
</organism>
<dbReference type="Proteomes" id="UP001303324">
    <property type="component" value="Chromosome"/>
</dbReference>
<feature type="coiled-coil region" evidence="2">
    <location>
        <begin position="196"/>
        <end position="223"/>
    </location>
</feature>
<evidence type="ECO:0000256" key="1">
    <source>
        <dbReference type="PIRNR" id="PIRNR026508"/>
    </source>
</evidence>
<evidence type="ECO:0000256" key="2">
    <source>
        <dbReference type="SAM" id="Coils"/>
    </source>
</evidence>
<protein>
    <submittedName>
        <fullName evidence="3">Toxic anion resistance protein</fullName>
    </submittedName>
</protein>
<reference evidence="3 4" key="1">
    <citation type="submission" date="2023-09" db="EMBL/GenBank/DDBJ databases">
        <title>Microbial mechanism of fulvic acid promoting antimony reduction mineralization in rice fields.</title>
        <authorList>
            <person name="Chen G."/>
            <person name="Lan J."/>
        </authorList>
    </citation>
    <scope>NUCLEOTIDE SEQUENCE [LARGE SCALE GENOMIC DNA]</scope>
    <source>
        <strain evidence="3 4">PS1</strain>
    </source>
</reference>
<dbReference type="RefSeq" id="WP_311071210.1">
    <property type="nucleotide sequence ID" value="NZ_CP134494.1"/>
</dbReference>
<comment type="similarity">
    <text evidence="1">Belongs to the TelA family.</text>
</comment>
<keyword evidence="2" id="KW-0175">Coiled coil</keyword>
<dbReference type="PANTHER" id="PTHR38432:SF2">
    <property type="entry name" value="TELLURITE RESISTANCE PROTEIN"/>
    <property type="match status" value="1"/>
</dbReference>
<dbReference type="PANTHER" id="PTHR38432">
    <property type="entry name" value="TELA-LIKE PROTEIN SAOUHSC_01408"/>
    <property type="match status" value="1"/>
</dbReference>
<name>A0ABY9VFL3_9BACI</name>
<dbReference type="PIRSF" id="PIRSF026508">
    <property type="entry name" value="TelA"/>
    <property type="match status" value="1"/>
</dbReference>
<evidence type="ECO:0000313" key="3">
    <source>
        <dbReference type="EMBL" id="WNF21415.1"/>
    </source>
</evidence>
<proteinExistence type="inferred from homology"/>
<keyword evidence="4" id="KW-1185">Reference proteome</keyword>
<dbReference type="EMBL" id="CP134494">
    <property type="protein sequence ID" value="WNF21415.1"/>
    <property type="molecule type" value="Genomic_DNA"/>
</dbReference>
<dbReference type="InterPro" id="IPR008863">
    <property type="entry name" value="Toxic_anion-R_TelA"/>
</dbReference>
<sequence>MNPTHDQSVSSSNGKSKNVAPISPIKLALRNEPEVQRLARSIDENIINILQYGKEPSVEVSRFSDVILDIMRTTNVEDSGDMLKQLGKVMDRFDKKDFETVFGGILSKLWRKSGKKADRVYNKYQSIGKEIEQVYIKISKYKYELTETTNMLERLYEQIHQDSLTLEKYVVGGELKLEEWKTKKLPQHEQNELKGNQLSSMELDSLRNAIELLEQRIHDLGIAKMTALQTAPQVKLLQQGYEKLIGKVNSAFLTTIPIFKDGLIQAAAAKRQKLMADSLKELNRRTNEVVTRNAQHTAANNVEVAGHSVTPSIKIETIEECYHIILKGMKEIKAIEEENKRLYEAGKQHLKQLQENCEK</sequence>
<dbReference type="Pfam" id="PF05816">
    <property type="entry name" value="TelA"/>
    <property type="match status" value="1"/>
</dbReference>